<accession>A0ABN6ZBF2</accession>
<dbReference type="Pfam" id="PF01957">
    <property type="entry name" value="NfeD"/>
    <property type="match status" value="1"/>
</dbReference>
<keyword evidence="3 5" id="KW-1133">Transmembrane helix</keyword>
<dbReference type="EMBL" id="AP028127">
    <property type="protein sequence ID" value="BEH91202.1"/>
    <property type="molecule type" value="Genomic_DNA"/>
</dbReference>
<gene>
    <name evidence="7" type="ORF">T23_13040</name>
</gene>
<evidence type="ECO:0000256" key="3">
    <source>
        <dbReference type="ARBA" id="ARBA00022989"/>
    </source>
</evidence>
<comment type="subcellular location">
    <subcellularLocation>
        <location evidence="1">Membrane</location>
        <topology evidence="1">Multi-pass membrane protein</topology>
    </subcellularLocation>
</comment>
<protein>
    <recommendedName>
        <fullName evidence="6">NfeD-like C-terminal domain-containing protein</fullName>
    </recommendedName>
</protein>
<dbReference type="RefSeq" id="WP_161832191.1">
    <property type="nucleotide sequence ID" value="NZ_AP028127.1"/>
</dbReference>
<dbReference type="InterPro" id="IPR052165">
    <property type="entry name" value="Membrane_assoc_protease"/>
</dbReference>
<feature type="transmembrane region" description="Helical" evidence="5">
    <location>
        <begin position="15"/>
        <end position="41"/>
    </location>
</feature>
<dbReference type="PANTHER" id="PTHR33507">
    <property type="entry name" value="INNER MEMBRANE PROTEIN YBBJ"/>
    <property type="match status" value="1"/>
</dbReference>
<evidence type="ECO:0000256" key="4">
    <source>
        <dbReference type="ARBA" id="ARBA00023136"/>
    </source>
</evidence>
<keyword evidence="2 5" id="KW-0812">Transmembrane</keyword>
<feature type="domain" description="NfeD-like C-terminal" evidence="6">
    <location>
        <begin position="92"/>
        <end position="149"/>
    </location>
</feature>
<dbReference type="Gene3D" id="2.40.50.140">
    <property type="entry name" value="Nucleic acid-binding proteins"/>
    <property type="match status" value="1"/>
</dbReference>
<dbReference type="InterPro" id="IPR002810">
    <property type="entry name" value="NfeD-like_C"/>
</dbReference>
<evidence type="ECO:0000313" key="8">
    <source>
        <dbReference type="Proteomes" id="UP001432099"/>
    </source>
</evidence>
<evidence type="ECO:0000256" key="5">
    <source>
        <dbReference type="SAM" id="Phobius"/>
    </source>
</evidence>
<reference evidence="7" key="1">
    <citation type="journal article" date="2024" name="Int. J. Syst. Evol. Microbiol.">
        <title>Turicibacter faecis sp. nov., isolated from faeces of heart failure mouse model.</title>
        <authorList>
            <person name="Imamura Y."/>
            <person name="Motooka D."/>
            <person name="Nakajima Y."/>
            <person name="Ito S."/>
            <person name="Kitakaze M."/>
            <person name="Iida T."/>
            <person name="Nakamura S."/>
        </authorList>
    </citation>
    <scope>NUCLEOTIDE SEQUENCE</scope>
    <source>
        <strain evidence="7">TC023</strain>
    </source>
</reference>
<dbReference type="PANTHER" id="PTHR33507:SF3">
    <property type="entry name" value="INNER MEMBRANE PROTEIN YBBJ"/>
    <property type="match status" value="1"/>
</dbReference>
<dbReference type="Proteomes" id="UP001432099">
    <property type="component" value="Chromosome"/>
</dbReference>
<evidence type="ECO:0000256" key="2">
    <source>
        <dbReference type="ARBA" id="ARBA00022692"/>
    </source>
</evidence>
<dbReference type="SUPFAM" id="SSF141322">
    <property type="entry name" value="NfeD domain-like"/>
    <property type="match status" value="1"/>
</dbReference>
<keyword evidence="4 5" id="KW-0472">Membrane</keyword>
<evidence type="ECO:0000256" key="1">
    <source>
        <dbReference type="ARBA" id="ARBA00004141"/>
    </source>
</evidence>
<evidence type="ECO:0000313" key="7">
    <source>
        <dbReference type="EMBL" id="BEH91202.1"/>
    </source>
</evidence>
<dbReference type="InterPro" id="IPR012340">
    <property type="entry name" value="NA-bd_OB-fold"/>
</dbReference>
<name>A0ABN6ZBF2_9FIRM</name>
<proteinExistence type="predicted"/>
<feature type="transmembrane region" description="Helical" evidence="5">
    <location>
        <begin position="47"/>
        <end position="72"/>
    </location>
</feature>
<organism evidence="7 8">
    <name type="scientific">Turicibacter faecis</name>
    <dbReference type="NCBI Taxonomy" id="2963365"/>
    <lineage>
        <taxon>Bacteria</taxon>
        <taxon>Bacillati</taxon>
        <taxon>Bacillota</taxon>
        <taxon>Erysipelotrichia</taxon>
        <taxon>Erysipelotrichales</taxon>
        <taxon>Turicibacteraceae</taxon>
        <taxon>Turicibacter</taxon>
    </lineage>
</organism>
<sequence>MASLLSVGLTIPLPWLWFLLATIFGIIEAMTLGIVSIWFAIGALAAMLTSIFIDSVMIQIFIFLATSLILIVKTRKFAVGMLKVGKEKTNLDDLIGKEAVVTKEILPYVAGEVKLEGKFWRSMSESKQTYAEGAIVTVLRIEGVTIIVK</sequence>
<evidence type="ECO:0000259" key="6">
    <source>
        <dbReference type="Pfam" id="PF01957"/>
    </source>
</evidence>
<keyword evidence="8" id="KW-1185">Reference proteome</keyword>